<protein>
    <submittedName>
        <fullName evidence="1">784_t:CDS:1</fullName>
    </submittedName>
</protein>
<reference evidence="1" key="1">
    <citation type="submission" date="2021-06" db="EMBL/GenBank/DDBJ databases">
        <authorList>
            <person name="Kallberg Y."/>
            <person name="Tangrot J."/>
            <person name="Rosling A."/>
        </authorList>
    </citation>
    <scope>NUCLEOTIDE SEQUENCE</scope>
    <source>
        <strain evidence="1">AU212A</strain>
    </source>
</reference>
<sequence>ITPTLRNEFTGLILIPCIGNLPEHFIAIISGRNNKMDLVIETTAGSVLQLSFLVLPIIVISGWIMGSPIDVEEETLCRMNWKNSDIKNIYDFRLIHEEVKKINLNYSSIIAKFDTEDKIKKYEESEEFKYIINHESLRQYRLLY</sequence>
<evidence type="ECO:0000313" key="2">
    <source>
        <dbReference type="Proteomes" id="UP000789860"/>
    </source>
</evidence>
<evidence type="ECO:0000313" key="1">
    <source>
        <dbReference type="EMBL" id="CAG8440250.1"/>
    </source>
</evidence>
<proteinExistence type="predicted"/>
<name>A0ACA9JX04_9GLOM</name>
<dbReference type="EMBL" id="CAJVPM010000285">
    <property type="protein sequence ID" value="CAG8440250.1"/>
    <property type="molecule type" value="Genomic_DNA"/>
</dbReference>
<dbReference type="Proteomes" id="UP000789860">
    <property type="component" value="Unassembled WGS sequence"/>
</dbReference>
<accession>A0ACA9JX04</accession>
<keyword evidence="2" id="KW-1185">Reference proteome</keyword>
<organism evidence="1 2">
    <name type="scientific">Scutellospora calospora</name>
    <dbReference type="NCBI Taxonomy" id="85575"/>
    <lineage>
        <taxon>Eukaryota</taxon>
        <taxon>Fungi</taxon>
        <taxon>Fungi incertae sedis</taxon>
        <taxon>Mucoromycota</taxon>
        <taxon>Glomeromycotina</taxon>
        <taxon>Glomeromycetes</taxon>
        <taxon>Diversisporales</taxon>
        <taxon>Gigasporaceae</taxon>
        <taxon>Scutellospora</taxon>
    </lineage>
</organism>
<comment type="caution">
    <text evidence="1">The sequence shown here is derived from an EMBL/GenBank/DDBJ whole genome shotgun (WGS) entry which is preliminary data.</text>
</comment>
<gene>
    <name evidence="1" type="ORF">SCALOS_LOCUS566</name>
</gene>
<feature type="non-terminal residue" evidence="1">
    <location>
        <position position="1"/>
    </location>
</feature>